<feature type="domain" description="Peptidase S1" evidence="5">
    <location>
        <begin position="379"/>
        <end position="643"/>
    </location>
</feature>
<evidence type="ECO:0000256" key="3">
    <source>
        <dbReference type="PROSITE-ProRule" id="PRU00302"/>
    </source>
</evidence>
<dbReference type="Gene3D" id="3.80.10.10">
    <property type="entry name" value="Ribonuclease Inhibitor"/>
    <property type="match status" value="2"/>
</dbReference>
<keyword evidence="4" id="KW-0720">Serine protease</keyword>
<evidence type="ECO:0000256" key="4">
    <source>
        <dbReference type="RuleBase" id="RU363034"/>
    </source>
</evidence>
<dbReference type="FunFam" id="2.40.10.10:FF:000068">
    <property type="entry name" value="transmembrane protease serine 2"/>
    <property type="match status" value="1"/>
</dbReference>
<dbReference type="PROSITE" id="PS00135">
    <property type="entry name" value="TRYPSIN_SER"/>
    <property type="match status" value="1"/>
</dbReference>
<evidence type="ECO:0000259" key="6">
    <source>
        <dbReference type="PROSITE" id="PS50923"/>
    </source>
</evidence>
<dbReference type="PROSITE" id="PS50240">
    <property type="entry name" value="TRYPSIN_DOM"/>
    <property type="match status" value="1"/>
</dbReference>
<dbReference type="CDD" id="cd00033">
    <property type="entry name" value="CCP"/>
    <property type="match status" value="1"/>
</dbReference>
<comment type="similarity">
    <text evidence="2">Belongs to the peptidase S1 family. CLIP subfamily.</text>
</comment>
<dbReference type="InterPro" id="IPR000436">
    <property type="entry name" value="Sushi_SCR_CCP_dom"/>
</dbReference>
<evidence type="ECO:0000313" key="7">
    <source>
        <dbReference type="EMBL" id="CAD7247301.1"/>
    </source>
</evidence>
<dbReference type="InterPro" id="IPR032675">
    <property type="entry name" value="LRR_dom_sf"/>
</dbReference>
<protein>
    <recommendedName>
        <fullName evidence="9">Limulus clotting factor C</fullName>
    </recommendedName>
</protein>
<sequence>MDKNPNVEELQEEAFASVSFERISIRNSALETIHPSALLASADTLFMLKNFSSHMERFPFNILPRLTILKALILPQNRFASVPPLQSRSLEELYLMWNKIMRFEKDEWATPKLKKLILDGNPFSEFPSDVINGLERLEEFSCAECNLGPNLPSGFIKSRSESLKVVNLAWNKIVTLELEAIADLTPNTHVDLQHNNIAIFPKESFQSILQILSRGNGILNVNSFSPEGGTPAGNSIQCDCEAEWLANNRLFKSIGGKCQNGSEFQKFRWDELECLQPCPYSCVQVSLFHLCKPETVIFSKVEGCRAHELASGEVDVGISTDCIRDGKYMAESKVEYKCDDHYVIRGSPVRICTERGKWTGHVPFCDPECGKRLLVKKLSAGGKPSSLGEWPWQAAIYDVKEKLIVCGGALIRKQWVLTAAHCIAYGGSSRPRPHNEFHVYVGKHYRNDSLDDNFVQQREVSVIVSSKDFNIHNFDSDIALLKLTEPVRLTDRVQLICIPKNLQITESNLKDGNIGTVAAWGLNGLDILSEEVTQIQIPVVKNDICRRDYTHITGDPDTIRTLTVNQFCAGHNTTISETEFQTVCPGDSGSPMVFYSKSLDLWHIEGIVSHHLGKKECSKRAGGEYGIFTRVYRYVEWIETVIR</sequence>
<dbReference type="InterPro" id="IPR001314">
    <property type="entry name" value="Peptidase_S1A"/>
</dbReference>
<dbReference type="SMART" id="SM00032">
    <property type="entry name" value="CCP"/>
    <property type="match status" value="1"/>
</dbReference>
<comment type="caution">
    <text evidence="3">Lacks conserved residue(s) required for the propagation of feature annotation.</text>
</comment>
<keyword evidence="8" id="KW-1185">Reference proteome</keyword>
<dbReference type="Pfam" id="PF00084">
    <property type="entry name" value="Sushi"/>
    <property type="match status" value="1"/>
</dbReference>
<dbReference type="InterPro" id="IPR043504">
    <property type="entry name" value="Peptidase_S1_PA_chymotrypsin"/>
</dbReference>
<organism evidence="7">
    <name type="scientific">Darwinula stevensoni</name>
    <dbReference type="NCBI Taxonomy" id="69355"/>
    <lineage>
        <taxon>Eukaryota</taxon>
        <taxon>Metazoa</taxon>
        <taxon>Ecdysozoa</taxon>
        <taxon>Arthropoda</taxon>
        <taxon>Crustacea</taxon>
        <taxon>Oligostraca</taxon>
        <taxon>Ostracoda</taxon>
        <taxon>Podocopa</taxon>
        <taxon>Podocopida</taxon>
        <taxon>Darwinulocopina</taxon>
        <taxon>Darwinuloidea</taxon>
        <taxon>Darwinulidae</taxon>
        <taxon>Darwinula</taxon>
    </lineage>
</organism>
<keyword evidence="4" id="KW-0378">Hydrolase</keyword>
<dbReference type="SUPFAM" id="SSF50494">
    <property type="entry name" value="Trypsin-like serine proteases"/>
    <property type="match status" value="1"/>
</dbReference>
<dbReference type="PROSITE" id="PS50923">
    <property type="entry name" value="SUSHI"/>
    <property type="match status" value="1"/>
</dbReference>
<dbReference type="InterPro" id="IPR001254">
    <property type="entry name" value="Trypsin_dom"/>
</dbReference>
<proteinExistence type="inferred from homology"/>
<dbReference type="CDD" id="cd00190">
    <property type="entry name" value="Tryp_SPc"/>
    <property type="match status" value="1"/>
</dbReference>
<dbReference type="PRINTS" id="PR00722">
    <property type="entry name" value="CHYMOTRYPSIN"/>
</dbReference>
<evidence type="ECO:0000256" key="1">
    <source>
        <dbReference type="ARBA" id="ARBA00023157"/>
    </source>
</evidence>
<dbReference type="EMBL" id="LR900927">
    <property type="protein sequence ID" value="CAD7247301.1"/>
    <property type="molecule type" value="Genomic_DNA"/>
</dbReference>
<dbReference type="SUPFAM" id="SSF52058">
    <property type="entry name" value="L domain-like"/>
    <property type="match status" value="1"/>
</dbReference>
<feature type="domain" description="Sushi" evidence="6">
    <location>
        <begin position="302"/>
        <end position="367"/>
    </location>
</feature>
<evidence type="ECO:0000313" key="8">
    <source>
        <dbReference type="Proteomes" id="UP000677054"/>
    </source>
</evidence>
<evidence type="ECO:0000256" key="2">
    <source>
        <dbReference type="ARBA" id="ARBA00024195"/>
    </source>
</evidence>
<dbReference type="InterPro" id="IPR033116">
    <property type="entry name" value="TRYPSIN_SER"/>
</dbReference>
<dbReference type="Gene3D" id="2.10.70.10">
    <property type="entry name" value="Complement Module, domain 1"/>
    <property type="match status" value="1"/>
</dbReference>
<dbReference type="PROSITE" id="PS00134">
    <property type="entry name" value="TRYPSIN_HIS"/>
    <property type="match status" value="1"/>
</dbReference>
<dbReference type="GO" id="GO:0006508">
    <property type="term" value="P:proteolysis"/>
    <property type="evidence" value="ECO:0007669"/>
    <property type="project" value="UniProtKB-KW"/>
</dbReference>
<dbReference type="InterPro" id="IPR051487">
    <property type="entry name" value="Ser/Thr_Proteases_Immune/Dev"/>
</dbReference>
<dbReference type="PANTHER" id="PTHR24256">
    <property type="entry name" value="TRYPTASE-RELATED"/>
    <property type="match status" value="1"/>
</dbReference>
<dbReference type="InterPro" id="IPR018114">
    <property type="entry name" value="TRYPSIN_HIS"/>
</dbReference>
<reference evidence="7" key="1">
    <citation type="submission" date="2020-11" db="EMBL/GenBank/DDBJ databases">
        <authorList>
            <person name="Tran Van P."/>
        </authorList>
    </citation>
    <scope>NUCLEOTIDE SEQUENCE</scope>
</reference>
<keyword evidence="3" id="KW-0768">Sushi</keyword>
<dbReference type="Gene3D" id="2.40.10.10">
    <property type="entry name" value="Trypsin-like serine proteases"/>
    <property type="match status" value="2"/>
</dbReference>
<dbReference type="GO" id="GO:0004252">
    <property type="term" value="F:serine-type endopeptidase activity"/>
    <property type="evidence" value="ECO:0007669"/>
    <property type="project" value="InterPro"/>
</dbReference>
<dbReference type="Proteomes" id="UP000677054">
    <property type="component" value="Unassembled WGS sequence"/>
</dbReference>
<dbReference type="EMBL" id="CAJPEV010001410">
    <property type="protein sequence ID" value="CAG0892488.1"/>
    <property type="molecule type" value="Genomic_DNA"/>
</dbReference>
<feature type="disulfide bond" evidence="3">
    <location>
        <begin position="338"/>
        <end position="365"/>
    </location>
</feature>
<accession>A0A7R8XBL2</accession>
<dbReference type="InterPro" id="IPR009003">
    <property type="entry name" value="Peptidase_S1_PA"/>
</dbReference>
<dbReference type="SMART" id="SM00020">
    <property type="entry name" value="Tryp_SPc"/>
    <property type="match status" value="1"/>
</dbReference>
<name>A0A7R8XBL2_9CRUS</name>
<dbReference type="AlphaFoldDB" id="A0A7R8XBL2"/>
<keyword evidence="4" id="KW-0645">Protease</keyword>
<keyword evidence="1 3" id="KW-1015">Disulfide bond</keyword>
<evidence type="ECO:0008006" key="9">
    <source>
        <dbReference type="Google" id="ProtNLM"/>
    </source>
</evidence>
<evidence type="ECO:0000259" key="5">
    <source>
        <dbReference type="PROSITE" id="PS50240"/>
    </source>
</evidence>
<dbReference type="OrthoDB" id="6380398at2759"/>
<dbReference type="Pfam" id="PF00089">
    <property type="entry name" value="Trypsin"/>
    <property type="match status" value="1"/>
</dbReference>
<gene>
    <name evidence="7" type="ORF">DSTB1V02_LOCUS7135</name>
</gene>